<proteinExistence type="predicted"/>
<gene>
    <name evidence="1" type="ORF">DSO57_1009614</name>
</gene>
<organism evidence="1 2">
    <name type="scientific">Entomophthora muscae</name>
    <dbReference type="NCBI Taxonomy" id="34485"/>
    <lineage>
        <taxon>Eukaryota</taxon>
        <taxon>Fungi</taxon>
        <taxon>Fungi incertae sedis</taxon>
        <taxon>Zoopagomycota</taxon>
        <taxon>Entomophthoromycotina</taxon>
        <taxon>Entomophthoromycetes</taxon>
        <taxon>Entomophthorales</taxon>
        <taxon>Entomophthoraceae</taxon>
        <taxon>Entomophthora</taxon>
    </lineage>
</organism>
<dbReference type="Proteomes" id="UP001165960">
    <property type="component" value="Unassembled WGS sequence"/>
</dbReference>
<keyword evidence="2" id="KW-1185">Reference proteome</keyword>
<evidence type="ECO:0000313" key="2">
    <source>
        <dbReference type="Proteomes" id="UP001165960"/>
    </source>
</evidence>
<sequence length="1124" mass="127533">MDLNFIASEIERASIGLQDDSTRKEAEEFLTNFAKLPDALLVCKLVLDQSQNALALFHAASTIKRRIAQDFFVLPIEDVVAFRDYLFGYCLKSHSILAHTSSTLLQSVAVICKFGWLRDGEAETSGFLNNVLALSFQADHEKHTTFEFVHSLLEEFSENNAIQYGLSNEMHRKCRMQFEKDFLLRFFLLISNVLQNWLITHPNLNPSLPEFRLGIKICKLLELLFSWHFIPESRMKDLDDGSDIEESSLSDDYIDSSIRRYGSYSKVFPDSWKPYVSSPEFLNILFEFHDKFERGSEDSVPLDQVIIALSRLDRQQLSSAEARFNFTRQFFFHISSLITKFSERLDKTDPHLITIAQMLDGILCSASFSELANITGFQDLIEKAVQLTLGCLKFAPNEQDIVCSSEALDILLDTWSSLVGQASSDERVFLANAYSDYARGLDDEGRATIQQLGITIFDAYVTSRLDYATQEIHSGLKEESIYRDWILYEDQMVSVATIARVVPFHSVYRIHELLVAEFADIQAQFKLAERDPEDLSLQTAYERVHWLLIISGYIMVYTGTGEEASIPTALNNLSAKCKDPSLDPIVQLPSFILSMLEFLTFHPNDVKCLSCSAELTETFFWFIERWAHTYLFPNKEGYVLVSNNILQMFGTSSYETAGRLVLDLLLDKIWRNFQLWAKNTATTIQIARVLIHLVFRKESRLVLFNSSKFIELSKTLIGSMENSGEEANIMVIQSILFIATGTSISETRQELLALVVAKFEEQLGLTLASFTHGGSHKDACELLWVRNILQLLRGFAMSNDSDNCLVLFNCYQKHLPATLDLVLALKNHPEVWVQSFRFLNELTKNLDLFDFDTSSLTQLNQFVRLLIQNYTLVFHDITRSSVMNGVSEAIPELADALEVLCNLCHLDNALGEGEAHECVLDLVFFGMTQLFPLISIEGLKFPDLSYYFFTLIALVAEIFPDHLLKLDLEFLASIMNFLTFAQENFSDEAAQLSFSAVFILALHAFKTRSDFMAEHLSSQLQNIMCNLIYHKFNSSLVSQASDALLVLLLVLPAQYQTLKENAASHWAAPGKADLLRQQFDVLFEAAQNSGKLIGRGRPALDVHGFNNAVMAFIRHSYNCLSKST</sequence>
<accession>A0ACC2SJI8</accession>
<dbReference type="EMBL" id="QTSX02005001">
    <property type="protein sequence ID" value="KAJ9062559.1"/>
    <property type="molecule type" value="Genomic_DNA"/>
</dbReference>
<reference evidence="1" key="1">
    <citation type="submission" date="2022-04" db="EMBL/GenBank/DDBJ databases">
        <title>Genome of the entomopathogenic fungus Entomophthora muscae.</title>
        <authorList>
            <person name="Elya C."/>
            <person name="Lovett B.R."/>
            <person name="Lee E."/>
            <person name="Macias A.M."/>
            <person name="Hajek A.E."/>
            <person name="De Bivort B.L."/>
            <person name="Kasson M.T."/>
            <person name="De Fine Licht H.H."/>
            <person name="Stajich J.E."/>
        </authorList>
    </citation>
    <scope>NUCLEOTIDE SEQUENCE</scope>
    <source>
        <strain evidence="1">Berkeley</strain>
    </source>
</reference>
<evidence type="ECO:0000313" key="1">
    <source>
        <dbReference type="EMBL" id="KAJ9062559.1"/>
    </source>
</evidence>
<comment type="caution">
    <text evidence="1">The sequence shown here is derived from an EMBL/GenBank/DDBJ whole genome shotgun (WGS) entry which is preliminary data.</text>
</comment>
<protein>
    <submittedName>
        <fullName evidence="1">Uncharacterized protein</fullName>
    </submittedName>
</protein>
<name>A0ACC2SJI8_9FUNG</name>